<comment type="subcellular location">
    <subcellularLocation>
        <location evidence="2">Cell membrane</location>
        <topology evidence="2">Lipid-anchor</topology>
    </subcellularLocation>
</comment>
<keyword evidence="2" id="KW-0812">Transmembrane</keyword>
<reference evidence="3 4" key="1">
    <citation type="submission" date="2020-08" db="EMBL/GenBank/DDBJ databases">
        <title>Genomic Encyclopedia of Type Strains, Phase IV (KMG-IV): sequencing the most valuable type-strain genomes for metagenomic binning, comparative biology and taxonomic classification.</title>
        <authorList>
            <person name="Goeker M."/>
        </authorList>
    </citation>
    <scope>NUCLEOTIDE SEQUENCE [LARGE SCALE GENOMIC DNA]</scope>
    <source>
        <strain evidence="3 4">DSM 12141</strain>
    </source>
</reference>
<dbReference type="SUPFAM" id="SSF56954">
    <property type="entry name" value="Outer membrane efflux proteins (OEP)"/>
    <property type="match status" value="1"/>
</dbReference>
<keyword evidence="2" id="KW-1134">Transmembrane beta strand</keyword>
<dbReference type="GO" id="GO:0005886">
    <property type="term" value="C:plasma membrane"/>
    <property type="evidence" value="ECO:0007669"/>
    <property type="project" value="UniProtKB-SubCell"/>
</dbReference>
<keyword evidence="2 3" id="KW-0449">Lipoprotein</keyword>
<keyword evidence="2" id="KW-0472">Membrane</keyword>
<dbReference type="PROSITE" id="PS51257">
    <property type="entry name" value="PROKAR_LIPOPROTEIN"/>
    <property type="match status" value="1"/>
</dbReference>
<dbReference type="PANTHER" id="PTHR30203">
    <property type="entry name" value="OUTER MEMBRANE CATION EFFLUX PROTEIN"/>
    <property type="match status" value="1"/>
</dbReference>
<comment type="similarity">
    <text evidence="1 2">Belongs to the outer membrane factor (OMF) (TC 1.B.17) family.</text>
</comment>
<evidence type="ECO:0000313" key="3">
    <source>
        <dbReference type="EMBL" id="MBB6082114.1"/>
    </source>
</evidence>
<dbReference type="NCBIfam" id="TIGR01845">
    <property type="entry name" value="outer_NodT"/>
    <property type="match status" value="1"/>
</dbReference>
<dbReference type="InterPro" id="IPR003423">
    <property type="entry name" value="OMP_efflux"/>
</dbReference>
<protein>
    <submittedName>
        <fullName evidence="3">NodT family efflux transporter outer membrane factor (OMF) lipoprotein</fullName>
    </submittedName>
</protein>
<dbReference type="GO" id="GO:0015562">
    <property type="term" value="F:efflux transmembrane transporter activity"/>
    <property type="evidence" value="ECO:0007669"/>
    <property type="project" value="InterPro"/>
</dbReference>
<dbReference type="Pfam" id="PF02321">
    <property type="entry name" value="OEP"/>
    <property type="match status" value="2"/>
</dbReference>
<keyword evidence="2" id="KW-0732">Signal</keyword>
<keyword evidence="2" id="KW-0564">Palmitate</keyword>
<dbReference type="PANTHER" id="PTHR30203:SF33">
    <property type="entry name" value="BLR4455 PROTEIN"/>
    <property type="match status" value="1"/>
</dbReference>
<dbReference type="InterPro" id="IPR010131">
    <property type="entry name" value="MdtP/NodT-like"/>
</dbReference>
<dbReference type="Proteomes" id="UP000541136">
    <property type="component" value="Unassembled WGS sequence"/>
</dbReference>
<proteinExistence type="inferred from homology"/>
<sequence length="487" mass="49944">MNGRRTRAAAVLGLASSLGLAGCALGPSGRPPAVPEPARYVAGPPPDAAPADGPELVAAQAPEASWWTTFGAPELDALVAEARAANPDLAAARGRLEAAREVLRAQVGATELPSVDLGAQAARQRALGLPLELPPPLPELPRTSLYDTFVGQAQVRYTFDLFGSIRERNRALAERVEQRAAQWRAAREALAANVVSGALTLSVLQARLRILASVADGLRRDAAESARRQALGAAPRAAVLDARRQAEAVAAQIPGLRAQALTLRHALAVLLGRTPDRAPEAIPFERLRLPARIPVLVPSALLAARPDVQAARAALAAAAHDAGAASADLFPSLTLTAAMGRGGYDWPAALSPEGALWSLAGGLTAPLFHGGALRAQQRASLRAYAAAEDDYRSTVLAAFREVADALASLEQAGAAQAAGDAAAGAARGAAADAARRAALGAVPPSAARAAGRQAELAELDALDVRAQRLLEAARLFHAMGAAPSAAP</sequence>
<dbReference type="Gene3D" id="1.20.1600.10">
    <property type="entry name" value="Outer membrane efflux proteins (OEP)"/>
    <property type="match status" value="1"/>
</dbReference>
<comment type="caution">
    <text evidence="3">The sequence shown here is derived from an EMBL/GenBank/DDBJ whole genome shotgun (WGS) entry which is preliminary data.</text>
</comment>
<accession>A0A7W9WM84</accession>
<feature type="signal peptide" evidence="2">
    <location>
        <begin position="1"/>
        <end position="21"/>
    </location>
</feature>
<dbReference type="RefSeq" id="WP_244978141.1">
    <property type="nucleotide sequence ID" value="NZ_JACHIB010000001.1"/>
</dbReference>
<feature type="chain" id="PRO_5031608930" evidence="2">
    <location>
        <begin position="22"/>
        <end position="487"/>
    </location>
</feature>
<dbReference type="Gene3D" id="2.20.200.10">
    <property type="entry name" value="Outer membrane efflux proteins (OEP)"/>
    <property type="match status" value="1"/>
</dbReference>
<name>A0A7W9WM84_CASDE</name>
<dbReference type="AlphaFoldDB" id="A0A7W9WM84"/>
<gene>
    <name evidence="3" type="ORF">HNR28_000132</name>
</gene>
<evidence type="ECO:0000313" key="4">
    <source>
        <dbReference type="Proteomes" id="UP000541136"/>
    </source>
</evidence>
<evidence type="ECO:0000256" key="1">
    <source>
        <dbReference type="ARBA" id="ARBA00007613"/>
    </source>
</evidence>
<organism evidence="3 4">
    <name type="scientific">Castellaniella defragrans</name>
    <name type="common">Alcaligenes defragrans</name>
    <dbReference type="NCBI Taxonomy" id="75697"/>
    <lineage>
        <taxon>Bacteria</taxon>
        <taxon>Pseudomonadati</taxon>
        <taxon>Pseudomonadota</taxon>
        <taxon>Betaproteobacteria</taxon>
        <taxon>Burkholderiales</taxon>
        <taxon>Alcaligenaceae</taxon>
        <taxon>Castellaniella</taxon>
    </lineage>
</organism>
<evidence type="ECO:0000256" key="2">
    <source>
        <dbReference type="RuleBase" id="RU362097"/>
    </source>
</evidence>
<dbReference type="EMBL" id="JACHIB010000001">
    <property type="protein sequence ID" value="MBB6082114.1"/>
    <property type="molecule type" value="Genomic_DNA"/>
</dbReference>